<keyword evidence="4" id="KW-0997">Cell inner membrane</keyword>
<evidence type="ECO:0000256" key="4">
    <source>
        <dbReference type="ARBA" id="ARBA00022519"/>
    </source>
</evidence>
<proteinExistence type="predicted"/>
<evidence type="ECO:0000256" key="7">
    <source>
        <dbReference type="SAM" id="Phobius"/>
    </source>
</evidence>
<feature type="transmembrane region" description="Helical" evidence="7">
    <location>
        <begin position="93"/>
        <end position="111"/>
    </location>
</feature>
<name>A0A0C2IV57_THEKT</name>
<evidence type="ECO:0008006" key="10">
    <source>
        <dbReference type="Google" id="ProtNLM"/>
    </source>
</evidence>
<evidence type="ECO:0000256" key="1">
    <source>
        <dbReference type="ARBA" id="ARBA00004429"/>
    </source>
</evidence>
<keyword evidence="5" id="KW-0964">Secreted</keyword>
<evidence type="ECO:0000256" key="3">
    <source>
        <dbReference type="ARBA" id="ARBA00022475"/>
    </source>
</evidence>
<keyword evidence="9" id="KW-1185">Reference proteome</keyword>
<dbReference type="InterPro" id="IPR008873">
    <property type="entry name" value="TraA"/>
</dbReference>
<dbReference type="GO" id="GO:0005886">
    <property type="term" value="C:plasma membrane"/>
    <property type="evidence" value="ECO:0007669"/>
    <property type="project" value="UniProtKB-SubCell"/>
</dbReference>
<keyword evidence="3" id="KW-1003">Cell membrane</keyword>
<dbReference type="EMBL" id="JWZT01002486">
    <property type="protein sequence ID" value="KII69264.1"/>
    <property type="molecule type" value="Genomic_DNA"/>
</dbReference>
<comment type="caution">
    <text evidence="8">The sequence shown here is derived from an EMBL/GenBank/DDBJ whole genome shotgun (WGS) entry which is preliminary data.</text>
</comment>
<evidence type="ECO:0000256" key="6">
    <source>
        <dbReference type="ARBA" id="ARBA00023136"/>
    </source>
</evidence>
<dbReference type="AlphaFoldDB" id="A0A0C2IV57"/>
<feature type="transmembrane region" description="Helical" evidence="7">
    <location>
        <begin position="118"/>
        <end position="137"/>
    </location>
</feature>
<dbReference type="Pfam" id="PF05513">
    <property type="entry name" value="TraA"/>
    <property type="match status" value="1"/>
</dbReference>
<accession>A0A0C2IV57</accession>
<dbReference type="Proteomes" id="UP000031668">
    <property type="component" value="Unassembled WGS sequence"/>
</dbReference>
<feature type="transmembrane region" description="Helical" evidence="7">
    <location>
        <begin position="55"/>
        <end position="73"/>
    </location>
</feature>
<keyword evidence="6 7" id="KW-0472">Membrane</keyword>
<keyword evidence="7" id="KW-1133">Transmembrane helix</keyword>
<evidence type="ECO:0000256" key="2">
    <source>
        <dbReference type="ARBA" id="ARBA00004613"/>
    </source>
</evidence>
<evidence type="ECO:0000313" key="8">
    <source>
        <dbReference type="EMBL" id="KII69264.1"/>
    </source>
</evidence>
<keyword evidence="7" id="KW-0812">Transmembrane</keyword>
<evidence type="ECO:0000313" key="9">
    <source>
        <dbReference type="Proteomes" id="UP000031668"/>
    </source>
</evidence>
<reference evidence="8 9" key="1">
    <citation type="journal article" date="2014" name="Genome Biol. Evol.">
        <title>The genome of the myxosporean Thelohanellus kitauei shows adaptations to nutrient acquisition within its fish host.</title>
        <authorList>
            <person name="Yang Y."/>
            <person name="Xiong J."/>
            <person name="Zhou Z."/>
            <person name="Huo F."/>
            <person name="Miao W."/>
            <person name="Ran C."/>
            <person name="Liu Y."/>
            <person name="Zhang J."/>
            <person name="Feng J."/>
            <person name="Wang M."/>
            <person name="Wang M."/>
            <person name="Wang L."/>
            <person name="Yao B."/>
        </authorList>
    </citation>
    <scope>NUCLEOTIDE SEQUENCE [LARGE SCALE GENOMIC DNA]</scope>
    <source>
        <strain evidence="8">Wuqing</strain>
    </source>
</reference>
<dbReference type="GO" id="GO:0005576">
    <property type="term" value="C:extracellular region"/>
    <property type="evidence" value="ECO:0007669"/>
    <property type="project" value="UniProtKB-SubCell"/>
</dbReference>
<gene>
    <name evidence="8" type="ORF">RF11_02926</name>
</gene>
<evidence type="ECO:0000256" key="5">
    <source>
        <dbReference type="ARBA" id="ARBA00022525"/>
    </source>
</evidence>
<sequence length="138" mass="14824">MQTSTFASVKTDSVAVALSDVCQKPISGKYLSTKKMVKGFVRTACKKGYQHRANVTLVALAMLCFALPHLAGATDLLAAQKQDAKDTFGHGSTVEWGFYIGEIIISIGGYIKTRNPMLFVGGLAFLIVITRTFFALAG</sequence>
<protein>
    <recommendedName>
        <fullName evidence="10">Pilin</fullName>
    </recommendedName>
</protein>
<organism evidence="8 9">
    <name type="scientific">Thelohanellus kitauei</name>
    <name type="common">Myxosporean</name>
    <dbReference type="NCBI Taxonomy" id="669202"/>
    <lineage>
        <taxon>Eukaryota</taxon>
        <taxon>Metazoa</taxon>
        <taxon>Cnidaria</taxon>
        <taxon>Myxozoa</taxon>
        <taxon>Myxosporea</taxon>
        <taxon>Bivalvulida</taxon>
        <taxon>Platysporina</taxon>
        <taxon>Myxobolidae</taxon>
        <taxon>Thelohanellus</taxon>
    </lineage>
</organism>
<comment type="subcellular location">
    <subcellularLocation>
        <location evidence="1">Cell inner membrane</location>
        <topology evidence="1">Multi-pass membrane protein</topology>
    </subcellularLocation>
    <subcellularLocation>
        <location evidence="2">Secreted</location>
    </subcellularLocation>
</comment>